<dbReference type="RefSeq" id="WP_228353168.1">
    <property type="nucleotide sequence ID" value="NZ_JACEGA010000001.1"/>
</dbReference>
<dbReference type="Pfam" id="PF13007">
    <property type="entry name" value="LZ_Tnp_IS66"/>
    <property type="match status" value="1"/>
</dbReference>
<dbReference type="InterPro" id="IPR052344">
    <property type="entry name" value="Transposase-related"/>
</dbReference>
<dbReference type="Pfam" id="PF03050">
    <property type="entry name" value="DDE_Tnp_IS66"/>
    <property type="match status" value="1"/>
</dbReference>
<name>A0A839K2V2_9FIRM</name>
<evidence type="ECO:0000259" key="2">
    <source>
        <dbReference type="Pfam" id="PF13007"/>
    </source>
</evidence>
<dbReference type="PANTHER" id="PTHR33678:SF2">
    <property type="match status" value="1"/>
</dbReference>
<sequence length="410" mass="46976">MELLNKNMNLLLEQLKVSNQARFGSSSEKIDIEISEQLQLCFNEAEVTIATAGEIAEPTIEQVVSGHTRRVKPQGKRDADLEGLPIRVEEHFLSEEKLQELFGGSYRRLPDEVYKKLDFHPATFEVVEHHVAVYCGNKNQTIVRADRPSELLKNSIVTPSLLAAVLNAKYINSLPLYRLEQEFKRYDVNISRQVMSNWVITGSERYLSLLYDRMHDELYKSHVLHADETPFKVTKDGRDTMTNSYMWVYRSGKDGGGPPAILYEYQKTRKSDHPAQFLKEFQGVVVCDGYQSYHKIANERPDELKVAGCWTHARRRFAQLCKALGKEKAKGTLAEAAVGQIAAIYHVDNSLSDLKQDEKLRERQLHVKPLVEAFFTWVKANRHTVPEKSETGKAFTYCINQVNGKPYVYY</sequence>
<gene>
    <name evidence="3" type="ORF">H0486_11605</name>
</gene>
<evidence type="ECO:0000313" key="3">
    <source>
        <dbReference type="EMBL" id="MBB2183522.1"/>
    </source>
</evidence>
<dbReference type="PANTHER" id="PTHR33678">
    <property type="entry name" value="BLL1576 PROTEIN"/>
    <property type="match status" value="1"/>
</dbReference>
<protein>
    <submittedName>
        <fullName evidence="3">IS66 family transposase</fullName>
    </submittedName>
</protein>
<dbReference type="AlphaFoldDB" id="A0A839K2V2"/>
<accession>A0A839K2V2</accession>
<proteinExistence type="predicted"/>
<organism evidence="3 4">
    <name type="scientific">Variimorphobacter saccharofermentans</name>
    <dbReference type="NCBI Taxonomy" id="2755051"/>
    <lineage>
        <taxon>Bacteria</taxon>
        <taxon>Bacillati</taxon>
        <taxon>Bacillota</taxon>
        <taxon>Clostridia</taxon>
        <taxon>Lachnospirales</taxon>
        <taxon>Lachnospiraceae</taxon>
        <taxon>Variimorphobacter</taxon>
    </lineage>
</organism>
<feature type="domain" description="Transposase TnpC homeodomain" evidence="2">
    <location>
        <begin position="11"/>
        <end position="85"/>
    </location>
</feature>
<dbReference type="InterPro" id="IPR024463">
    <property type="entry name" value="Transposase_TnpC_homeodom"/>
</dbReference>
<dbReference type="NCBIfam" id="NF033517">
    <property type="entry name" value="transpos_IS66"/>
    <property type="match status" value="1"/>
</dbReference>
<evidence type="ECO:0000259" key="1">
    <source>
        <dbReference type="Pfam" id="PF03050"/>
    </source>
</evidence>
<reference evidence="3 4" key="1">
    <citation type="submission" date="2020-07" db="EMBL/GenBank/DDBJ databases">
        <title>Characterization and genome sequencing of isolate MD1, a novel member within the family Lachnospiraceae.</title>
        <authorList>
            <person name="Rettenmaier R."/>
            <person name="Di Bello L."/>
            <person name="Zinser C."/>
            <person name="Scheitz K."/>
            <person name="Liebl W."/>
            <person name="Zverlov V."/>
        </authorList>
    </citation>
    <scope>NUCLEOTIDE SEQUENCE [LARGE SCALE GENOMIC DNA]</scope>
    <source>
        <strain evidence="3 4">MD1</strain>
    </source>
</reference>
<keyword evidence="4" id="KW-1185">Reference proteome</keyword>
<feature type="domain" description="Transposase IS66 central" evidence="1">
    <location>
        <begin position="155"/>
        <end position="401"/>
    </location>
</feature>
<dbReference type="InterPro" id="IPR004291">
    <property type="entry name" value="Transposase_IS66_central"/>
</dbReference>
<comment type="caution">
    <text evidence="3">The sequence shown here is derived from an EMBL/GenBank/DDBJ whole genome shotgun (WGS) entry which is preliminary data.</text>
</comment>
<dbReference type="Proteomes" id="UP000574276">
    <property type="component" value="Unassembled WGS sequence"/>
</dbReference>
<evidence type="ECO:0000313" key="4">
    <source>
        <dbReference type="Proteomes" id="UP000574276"/>
    </source>
</evidence>
<dbReference type="EMBL" id="JACEGA010000001">
    <property type="protein sequence ID" value="MBB2183522.1"/>
    <property type="molecule type" value="Genomic_DNA"/>
</dbReference>